<dbReference type="InterPro" id="IPR041739">
    <property type="entry name" value="G5K_ProB"/>
</dbReference>
<evidence type="ECO:0000256" key="6">
    <source>
        <dbReference type="ARBA" id="ARBA00022777"/>
    </source>
</evidence>
<evidence type="ECO:0000256" key="4">
    <source>
        <dbReference type="ARBA" id="ARBA00022679"/>
    </source>
</evidence>
<keyword evidence="11" id="KW-1185">Reference proteome</keyword>
<dbReference type="CDD" id="cd04242">
    <property type="entry name" value="AAK_G5K_ProB"/>
    <property type="match status" value="1"/>
</dbReference>
<keyword evidence="4 8" id="KW-0808">Transferase</keyword>
<keyword evidence="5 8" id="KW-0547">Nucleotide-binding</keyword>
<dbReference type="FunFam" id="3.40.1160.10:FF:000018">
    <property type="entry name" value="Glutamate 5-kinase"/>
    <property type="match status" value="1"/>
</dbReference>
<comment type="pathway">
    <text evidence="8">Amino-acid biosynthesis; L-proline biosynthesis; L-glutamate 5-semialdehyde from L-glutamate: step 1/2.</text>
</comment>
<comment type="subcellular location">
    <subcellularLocation>
        <location evidence="8">Cytoplasm</location>
    </subcellularLocation>
</comment>
<dbReference type="OrthoDB" id="9804434at2"/>
<feature type="binding site" evidence="8">
    <location>
        <position position="162"/>
    </location>
    <ligand>
        <name>substrate</name>
    </ligand>
</feature>
<comment type="similarity">
    <text evidence="8">Belongs to the glutamate 5-kinase family.</text>
</comment>
<dbReference type="UniPathway" id="UPA00098">
    <property type="reaction ID" value="UER00359"/>
</dbReference>
<feature type="binding site" evidence="8">
    <location>
        <position position="59"/>
    </location>
    <ligand>
        <name>substrate</name>
    </ligand>
</feature>
<dbReference type="SUPFAM" id="SSF53633">
    <property type="entry name" value="Carbamate kinase-like"/>
    <property type="match status" value="1"/>
</dbReference>
<gene>
    <name evidence="8" type="primary">proB</name>
    <name evidence="10" type="ORF">BET01_12065</name>
</gene>
<dbReference type="EC" id="2.7.2.11" evidence="8"/>
<dbReference type="GO" id="GO:0055129">
    <property type="term" value="P:L-proline biosynthetic process"/>
    <property type="evidence" value="ECO:0007669"/>
    <property type="project" value="UniProtKB-UniRule"/>
</dbReference>
<evidence type="ECO:0000256" key="1">
    <source>
        <dbReference type="ARBA" id="ARBA00022490"/>
    </source>
</evidence>
<dbReference type="InterPro" id="IPR019797">
    <property type="entry name" value="Glutamate_5-kinase_CS"/>
</dbReference>
<name>A0A419SSJ6_9FIRM</name>
<dbReference type="GO" id="GO:0005524">
    <property type="term" value="F:ATP binding"/>
    <property type="evidence" value="ECO:0007669"/>
    <property type="project" value="UniProtKB-KW"/>
</dbReference>
<keyword evidence="6 8" id="KW-0418">Kinase</keyword>
<dbReference type="InterPro" id="IPR005715">
    <property type="entry name" value="Glu_5kinase/COase_Synthase"/>
</dbReference>
<dbReference type="PIRSF" id="PIRSF000729">
    <property type="entry name" value="GK"/>
    <property type="match status" value="1"/>
</dbReference>
<evidence type="ECO:0000256" key="5">
    <source>
        <dbReference type="ARBA" id="ARBA00022741"/>
    </source>
</evidence>
<evidence type="ECO:0000256" key="8">
    <source>
        <dbReference type="HAMAP-Rule" id="MF_00456"/>
    </source>
</evidence>
<feature type="domain" description="Aspartate/glutamate/uridylate kinase" evidence="9">
    <location>
        <begin position="13"/>
        <end position="249"/>
    </location>
</feature>
<evidence type="ECO:0000259" key="9">
    <source>
        <dbReference type="Pfam" id="PF00696"/>
    </source>
</evidence>
<dbReference type="NCBIfam" id="TIGR01027">
    <property type="entry name" value="proB"/>
    <property type="match status" value="1"/>
</dbReference>
<evidence type="ECO:0000256" key="7">
    <source>
        <dbReference type="ARBA" id="ARBA00022840"/>
    </source>
</evidence>
<dbReference type="Pfam" id="PF00696">
    <property type="entry name" value="AA_kinase"/>
    <property type="match status" value="1"/>
</dbReference>
<evidence type="ECO:0000313" key="11">
    <source>
        <dbReference type="Proteomes" id="UP000284277"/>
    </source>
</evidence>
<keyword evidence="2 8" id="KW-0028">Amino-acid biosynthesis</keyword>
<dbReference type="GO" id="GO:0005829">
    <property type="term" value="C:cytosol"/>
    <property type="evidence" value="ECO:0007669"/>
    <property type="project" value="TreeGrafter"/>
</dbReference>
<accession>A0A419SSJ6</accession>
<protein>
    <recommendedName>
        <fullName evidence="8">Glutamate 5-kinase</fullName>
        <ecNumber evidence="8">2.7.2.11</ecNumber>
    </recommendedName>
    <alternativeName>
        <fullName evidence="8">Gamma-glutamyl kinase</fullName>
        <shortName evidence="8">GK</shortName>
    </alternativeName>
</protein>
<comment type="caution">
    <text evidence="8">Lacks conserved residue(s) required for the propagation of feature annotation.</text>
</comment>
<dbReference type="Gene3D" id="3.40.1160.10">
    <property type="entry name" value="Acetylglutamate kinase-like"/>
    <property type="match status" value="1"/>
</dbReference>
<dbReference type="PANTHER" id="PTHR43654:SF1">
    <property type="entry name" value="ISOPENTENYL PHOSPHATE KINASE"/>
    <property type="match status" value="1"/>
</dbReference>
<comment type="function">
    <text evidence="8">Catalyzes the transfer of a phosphate group to glutamate to form L-glutamate 5-phosphate.</text>
</comment>
<dbReference type="InterPro" id="IPR001057">
    <property type="entry name" value="Glu/AcGlu_kinase"/>
</dbReference>
<feature type="binding site" evidence="8">
    <location>
        <begin position="182"/>
        <end position="183"/>
    </location>
    <ligand>
        <name>ATP</name>
        <dbReference type="ChEBI" id="CHEBI:30616"/>
    </ligand>
</feature>
<dbReference type="PRINTS" id="PR00474">
    <property type="entry name" value="GLU5KINASE"/>
</dbReference>
<sequence>MSIREREKLKEKKRIVIKIGSSSLTHACTGDLNLTKIEKLIRVISDLKGEGKEVILVSSGAIAAGRQALGHHSKPGTIAEKQAFAAVGQARLMMVYQKLFAEYNQIAAQVLLTKNTMTHDINRYNAQNTFDELLKLGTIPVVNENDTVSTSEIPLVDNFGDNDRLSAIVAALIGADLLILLSDIDGLYSDDPRQNPEAKFIGLVEKITPELLQMGKSTSGSDVGTGGMAAKLAAARIATDGGSDMVIANGDHVEVIQQIMSGEEKGTLFMAHPNHDFDLMDYINHEY</sequence>
<dbReference type="HAMAP" id="MF_00456">
    <property type="entry name" value="ProB"/>
    <property type="match status" value="1"/>
</dbReference>
<feature type="binding site" evidence="8">
    <location>
        <position position="18"/>
    </location>
    <ligand>
        <name>ATP</name>
        <dbReference type="ChEBI" id="CHEBI:30616"/>
    </ligand>
</feature>
<evidence type="ECO:0000313" key="10">
    <source>
        <dbReference type="EMBL" id="RKD28257.1"/>
    </source>
</evidence>
<evidence type="ECO:0000256" key="3">
    <source>
        <dbReference type="ARBA" id="ARBA00022650"/>
    </source>
</evidence>
<dbReference type="AlphaFoldDB" id="A0A419SSJ6"/>
<proteinExistence type="inferred from homology"/>
<keyword evidence="7 8" id="KW-0067">ATP-binding</keyword>
<reference evidence="10 11" key="1">
    <citation type="submission" date="2016-08" db="EMBL/GenBank/DDBJ databases">
        <title>A new outlook on sporulation: Clostridium algidixylanolyticum.</title>
        <authorList>
            <person name="Poppleton D.I."/>
            <person name="Gribaldo S."/>
        </authorList>
    </citation>
    <scope>NUCLEOTIDE SEQUENCE [LARGE SCALE GENOMIC DNA]</scope>
    <source>
        <strain evidence="10 11">SPL73</strain>
    </source>
</reference>
<dbReference type="InterPro" id="IPR036393">
    <property type="entry name" value="AceGlu_kinase-like_sf"/>
</dbReference>
<dbReference type="RefSeq" id="WP_120198886.1">
    <property type="nucleotide sequence ID" value="NZ_MCIA01000035.1"/>
</dbReference>
<dbReference type="InterPro" id="IPR011529">
    <property type="entry name" value="Glu_5kinase"/>
</dbReference>
<dbReference type="InterPro" id="IPR001048">
    <property type="entry name" value="Asp/Glu/Uridylate_kinase"/>
</dbReference>
<keyword evidence="3 8" id="KW-0641">Proline biosynthesis</keyword>
<comment type="catalytic activity">
    <reaction evidence="8">
        <text>L-glutamate + ATP = L-glutamyl 5-phosphate + ADP</text>
        <dbReference type="Rhea" id="RHEA:14877"/>
        <dbReference type="ChEBI" id="CHEBI:29985"/>
        <dbReference type="ChEBI" id="CHEBI:30616"/>
        <dbReference type="ChEBI" id="CHEBI:58274"/>
        <dbReference type="ChEBI" id="CHEBI:456216"/>
        <dbReference type="EC" id="2.7.2.11"/>
    </reaction>
</comment>
<keyword evidence="1 8" id="KW-0963">Cytoplasm</keyword>
<dbReference type="PROSITE" id="PS00902">
    <property type="entry name" value="GLUTAMATE_5_KINASE"/>
    <property type="match status" value="1"/>
</dbReference>
<organism evidence="10 11">
    <name type="scientific">Lacrimispora algidixylanolytica</name>
    <dbReference type="NCBI Taxonomy" id="94868"/>
    <lineage>
        <taxon>Bacteria</taxon>
        <taxon>Bacillati</taxon>
        <taxon>Bacillota</taxon>
        <taxon>Clostridia</taxon>
        <taxon>Lachnospirales</taxon>
        <taxon>Lachnospiraceae</taxon>
        <taxon>Lacrimispora</taxon>
    </lineage>
</organism>
<dbReference type="PANTHER" id="PTHR43654">
    <property type="entry name" value="GLUTAMATE 5-KINASE"/>
    <property type="match status" value="1"/>
</dbReference>
<evidence type="ECO:0000256" key="2">
    <source>
        <dbReference type="ARBA" id="ARBA00022605"/>
    </source>
</evidence>
<dbReference type="GO" id="GO:0004349">
    <property type="term" value="F:glutamate 5-kinase activity"/>
    <property type="evidence" value="ECO:0007669"/>
    <property type="project" value="UniProtKB-UniRule"/>
</dbReference>
<comment type="caution">
    <text evidence="10">The sequence shown here is derived from an EMBL/GenBank/DDBJ whole genome shotgun (WGS) entry which is preliminary data.</text>
</comment>
<feature type="binding site" evidence="8">
    <location>
        <position position="146"/>
    </location>
    <ligand>
        <name>substrate</name>
    </ligand>
</feature>
<dbReference type="EMBL" id="MCIA01000035">
    <property type="protein sequence ID" value="RKD28257.1"/>
    <property type="molecule type" value="Genomic_DNA"/>
</dbReference>
<dbReference type="Proteomes" id="UP000284277">
    <property type="component" value="Unassembled WGS sequence"/>
</dbReference>